<evidence type="ECO:0000313" key="2">
    <source>
        <dbReference type="EMBL" id="GEC95049.1"/>
    </source>
</evidence>
<evidence type="ECO:0000256" key="1">
    <source>
        <dbReference type="SAM" id="Phobius"/>
    </source>
</evidence>
<keyword evidence="1" id="KW-0472">Membrane</keyword>
<dbReference type="AlphaFoldDB" id="A0A4Y4CTD1"/>
<dbReference type="Proteomes" id="UP000318422">
    <property type="component" value="Unassembled WGS sequence"/>
</dbReference>
<sequence>MTLDINEARTVVTVLGLVCFIAITLWAYSGRARKGFDEAALLPFSEDDLPAQKGGQTKEGNKNG</sequence>
<protein>
    <submittedName>
        <fullName evidence="2">Cytochrome C oxidase cbb3-type subunit CcoQ</fullName>
    </submittedName>
</protein>
<name>A0A4Y4CTD1_ZOORA</name>
<dbReference type="InterPro" id="IPR008621">
    <property type="entry name" value="Cbb3-typ_cyt_oxidase_comp"/>
</dbReference>
<dbReference type="Pfam" id="PF05545">
    <property type="entry name" value="FixQ"/>
    <property type="match status" value="1"/>
</dbReference>
<dbReference type="CDD" id="cd01324">
    <property type="entry name" value="cbb3_Oxidase_CcoQ"/>
    <property type="match status" value="1"/>
</dbReference>
<organism evidence="2 3">
    <name type="scientific">Zoogloea ramigera</name>
    <dbReference type="NCBI Taxonomy" id="350"/>
    <lineage>
        <taxon>Bacteria</taxon>
        <taxon>Pseudomonadati</taxon>
        <taxon>Pseudomonadota</taxon>
        <taxon>Betaproteobacteria</taxon>
        <taxon>Rhodocyclales</taxon>
        <taxon>Zoogloeaceae</taxon>
        <taxon>Zoogloea</taxon>
    </lineage>
</organism>
<keyword evidence="1" id="KW-1133">Transmembrane helix</keyword>
<keyword evidence="3" id="KW-1185">Reference proteome</keyword>
<feature type="transmembrane region" description="Helical" evidence="1">
    <location>
        <begin position="12"/>
        <end position="28"/>
    </location>
</feature>
<evidence type="ECO:0000313" key="3">
    <source>
        <dbReference type="Proteomes" id="UP000318422"/>
    </source>
</evidence>
<accession>A0A4Y4CTD1</accession>
<gene>
    <name evidence="2" type="primary">ccoQ1</name>
    <name evidence="2" type="ORF">ZRA01_11220</name>
</gene>
<comment type="caution">
    <text evidence="2">The sequence shown here is derived from an EMBL/GenBank/DDBJ whole genome shotgun (WGS) entry which is preliminary data.</text>
</comment>
<dbReference type="EMBL" id="BJNV01000013">
    <property type="protein sequence ID" value="GEC95049.1"/>
    <property type="molecule type" value="Genomic_DNA"/>
</dbReference>
<keyword evidence="1" id="KW-0812">Transmembrane</keyword>
<proteinExistence type="predicted"/>
<reference evidence="2 3" key="1">
    <citation type="submission" date="2019-06" db="EMBL/GenBank/DDBJ databases">
        <title>Whole genome shotgun sequence of Zoogloea ramigera NBRC 15342.</title>
        <authorList>
            <person name="Hosoyama A."/>
            <person name="Uohara A."/>
            <person name="Ohji S."/>
            <person name="Ichikawa N."/>
        </authorList>
    </citation>
    <scope>NUCLEOTIDE SEQUENCE [LARGE SCALE GENOMIC DNA]</scope>
    <source>
        <strain evidence="2 3">NBRC 15342</strain>
    </source>
</reference>